<protein>
    <recommendedName>
        <fullName evidence="1">Inositol polyphosphate-related phosphatase domain-containing protein</fullName>
    </recommendedName>
</protein>
<proteinExistence type="predicted"/>
<dbReference type="SUPFAM" id="SSF56219">
    <property type="entry name" value="DNase I-like"/>
    <property type="match status" value="1"/>
</dbReference>
<dbReference type="InterPro" id="IPR036691">
    <property type="entry name" value="Endo/exonu/phosph_ase_sf"/>
</dbReference>
<dbReference type="GO" id="GO:0046856">
    <property type="term" value="P:phosphatidylinositol dephosphorylation"/>
    <property type="evidence" value="ECO:0007669"/>
    <property type="project" value="InterPro"/>
</dbReference>
<organism evidence="2">
    <name type="scientific">Strombidium inclinatum</name>
    <dbReference type="NCBI Taxonomy" id="197538"/>
    <lineage>
        <taxon>Eukaryota</taxon>
        <taxon>Sar</taxon>
        <taxon>Alveolata</taxon>
        <taxon>Ciliophora</taxon>
        <taxon>Intramacronucleata</taxon>
        <taxon>Spirotrichea</taxon>
        <taxon>Oligotrichia</taxon>
        <taxon>Strombidiidae</taxon>
        <taxon>Strombidium</taxon>
    </lineage>
</organism>
<dbReference type="AlphaFoldDB" id="A0A7S3IHA1"/>
<dbReference type="Gene3D" id="3.60.10.10">
    <property type="entry name" value="Endonuclease/exonuclease/phosphatase"/>
    <property type="match status" value="1"/>
</dbReference>
<dbReference type="EMBL" id="HBIH01010083">
    <property type="protein sequence ID" value="CAE0323533.1"/>
    <property type="molecule type" value="Transcribed_RNA"/>
</dbReference>
<gene>
    <name evidence="2" type="ORF">SINC0208_LOCUS4118</name>
</gene>
<dbReference type="GO" id="GO:0004439">
    <property type="term" value="F:phosphatidylinositol-4,5-bisphosphate 5-phosphatase activity"/>
    <property type="evidence" value="ECO:0007669"/>
    <property type="project" value="TreeGrafter"/>
</dbReference>
<dbReference type="SMART" id="SM00128">
    <property type="entry name" value="IPPc"/>
    <property type="match status" value="1"/>
</dbReference>
<dbReference type="PANTHER" id="PTHR11200">
    <property type="entry name" value="INOSITOL 5-PHOSPHATASE"/>
    <property type="match status" value="1"/>
</dbReference>
<name>A0A7S3IHA1_9SPIT</name>
<evidence type="ECO:0000313" key="2">
    <source>
        <dbReference type="EMBL" id="CAE0323533.1"/>
    </source>
</evidence>
<evidence type="ECO:0000259" key="1">
    <source>
        <dbReference type="SMART" id="SM00128"/>
    </source>
</evidence>
<dbReference type="Pfam" id="PF22669">
    <property type="entry name" value="Exo_endo_phos2"/>
    <property type="match status" value="1"/>
</dbReference>
<feature type="domain" description="Inositol polyphosphate-related phosphatase" evidence="1">
    <location>
        <begin position="1"/>
        <end position="153"/>
    </location>
</feature>
<dbReference type="InterPro" id="IPR046985">
    <property type="entry name" value="IP5"/>
</dbReference>
<dbReference type="InterPro" id="IPR000300">
    <property type="entry name" value="IPPc"/>
</dbReference>
<accession>A0A7S3IHA1</accession>
<dbReference type="PANTHER" id="PTHR11200:SF275">
    <property type="entry name" value="LD06095P"/>
    <property type="match status" value="1"/>
</dbReference>
<reference evidence="2" key="1">
    <citation type="submission" date="2021-01" db="EMBL/GenBank/DDBJ databases">
        <authorList>
            <person name="Corre E."/>
            <person name="Pelletier E."/>
            <person name="Niang G."/>
            <person name="Scheremetjew M."/>
            <person name="Finn R."/>
            <person name="Kale V."/>
            <person name="Holt S."/>
            <person name="Cochrane G."/>
            <person name="Meng A."/>
            <person name="Brown T."/>
            <person name="Cohen L."/>
        </authorList>
    </citation>
    <scope>NUCLEOTIDE SEQUENCE</scope>
    <source>
        <strain evidence="2">S3</strain>
    </source>
</reference>
<sequence length="231" mass="27313">MPRKKKAGHVNEMRRLKRIEEQKKIEHFDAVVWLGDLNYRIQANDIFAVRRLMELDKWEELLKNDQLHLEKSIMRVAVGYQEGPIHFAPTFKFSAGTQKFNTKREPSWTDRIIFRSKDRLLKQISYDSNNEVTLSDHRPVFSQFLLKFKGDPTTLENRITQARESIKKKKKEKKDNQVLPFNPNQAKTTEENIARIPTFEESNHQYTEIIENMKSEVPNFNSSKSKACEIF</sequence>